<keyword evidence="4" id="KW-1185">Reference proteome</keyword>
<dbReference type="EMBL" id="BMGB01000001">
    <property type="protein sequence ID" value="GGB05879.1"/>
    <property type="molecule type" value="Genomic_DNA"/>
</dbReference>
<dbReference type="RefSeq" id="WP_188510529.1">
    <property type="nucleotide sequence ID" value="NZ_BMGB01000001.1"/>
</dbReference>
<dbReference type="AlphaFoldDB" id="A0A916WKD3"/>
<proteinExistence type="predicted"/>
<keyword evidence="2" id="KW-1133">Transmembrane helix</keyword>
<feature type="transmembrane region" description="Helical" evidence="2">
    <location>
        <begin position="20"/>
        <end position="42"/>
    </location>
</feature>
<reference evidence="3" key="1">
    <citation type="journal article" date="2014" name="Int. J. Syst. Evol. Microbiol.">
        <title>Complete genome sequence of Corynebacterium casei LMG S-19264T (=DSM 44701T), isolated from a smear-ripened cheese.</title>
        <authorList>
            <consortium name="US DOE Joint Genome Institute (JGI-PGF)"/>
            <person name="Walter F."/>
            <person name="Albersmeier A."/>
            <person name="Kalinowski J."/>
            <person name="Ruckert C."/>
        </authorList>
    </citation>
    <scope>NUCLEOTIDE SEQUENCE</scope>
    <source>
        <strain evidence="3">CGMCC 1.12813</strain>
    </source>
</reference>
<feature type="compositionally biased region" description="Basic residues" evidence="1">
    <location>
        <begin position="49"/>
        <end position="59"/>
    </location>
</feature>
<keyword evidence="2" id="KW-0812">Transmembrane</keyword>
<evidence type="ECO:0000256" key="1">
    <source>
        <dbReference type="SAM" id="MobiDB-lite"/>
    </source>
</evidence>
<keyword evidence="2" id="KW-0472">Membrane</keyword>
<comment type="caution">
    <text evidence="3">The sequence shown here is derived from an EMBL/GenBank/DDBJ whole genome shotgun (WGS) entry which is preliminary data.</text>
</comment>
<reference evidence="3" key="2">
    <citation type="submission" date="2020-09" db="EMBL/GenBank/DDBJ databases">
        <authorList>
            <person name="Sun Q."/>
            <person name="Zhou Y."/>
        </authorList>
    </citation>
    <scope>NUCLEOTIDE SEQUENCE</scope>
    <source>
        <strain evidence="3">CGMCC 1.12813</strain>
    </source>
</reference>
<evidence type="ECO:0000256" key="2">
    <source>
        <dbReference type="SAM" id="Phobius"/>
    </source>
</evidence>
<organism evidence="3 4">
    <name type="scientific">Conyzicola nivalis</name>
    <dbReference type="NCBI Taxonomy" id="1477021"/>
    <lineage>
        <taxon>Bacteria</taxon>
        <taxon>Bacillati</taxon>
        <taxon>Actinomycetota</taxon>
        <taxon>Actinomycetes</taxon>
        <taxon>Micrococcales</taxon>
        <taxon>Microbacteriaceae</taxon>
        <taxon>Conyzicola</taxon>
    </lineage>
</organism>
<dbReference type="Proteomes" id="UP000606922">
    <property type="component" value="Unassembled WGS sequence"/>
</dbReference>
<evidence type="ECO:0000313" key="3">
    <source>
        <dbReference type="EMBL" id="GGB05879.1"/>
    </source>
</evidence>
<gene>
    <name evidence="3" type="ORF">GCM10010979_20700</name>
</gene>
<protein>
    <submittedName>
        <fullName evidence="3">Uncharacterized protein</fullName>
    </submittedName>
</protein>
<evidence type="ECO:0000313" key="4">
    <source>
        <dbReference type="Proteomes" id="UP000606922"/>
    </source>
</evidence>
<accession>A0A916WKD3</accession>
<name>A0A916WKD3_9MICO</name>
<feature type="region of interest" description="Disordered" evidence="1">
    <location>
        <begin position="49"/>
        <end position="68"/>
    </location>
</feature>
<sequence>MPSHHLITAVQTVATNNDGLTWWLASVCALAFVLATGGAILLSAHQRRQRVPHPHYHRHSPTDVPPDE</sequence>